<accession>A0ABQ8SIG3</accession>
<dbReference type="InterPro" id="IPR004045">
    <property type="entry name" value="Glutathione_S-Trfase_N"/>
</dbReference>
<dbReference type="InterPro" id="IPR040079">
    <property type="entry name" value="Glutathione_S-Trfase"/>
</dbReference>
<dbReference type="InterPro" id="IPR036249">
    <property type="entry name" value="Thioredoxin-like_sf"/>
</dbReference>
<evidence type="ECO:0000313" key="2">
    <source>
        <dbReference type="EMBL" id="KAJ4433447.1"/>
    </source>
</evidence>
<keyword evidence="3" id="KW-1185">Reference proteome</keyword>
<comment type="caution">
    <text evidence="2">The sequence shown here is derived from an EMBL/GenBank/DDBJ whole genome shotgun (WGS) entry which is preliminary data.</text>
</comment>
<dbReference type="Gene3D" id="1.20.1050.10">
    <property type="match status" value="2"/>
</dbReference>
<name>A0ABQ8SIG3_PERAM</name>
<dbReference type="Pfam" id="PF02798">
    <property type="entry name" value="GST_N"/>
    <property type="match status" value="1"/>
</dbReference>
<dbReference type="PROSITE" id="PS50404">
    <property type="entry name" value="GST_NTER"/>
    <property type="match status" value="1"/>
</dbReference>
<dbReference type="SUPFAM" id="SSF52833">
    <property type="entry name" value="Thioredoxin-like"/>
    <property type="match status" value="1"/>
</dbReference>
<dbReference type="PANTHER" id="PTHR43969">
    <property type="entry name" value="GLUTATHIONE S TRANSFERASE D10, ISOFORM A-RELATED"/>
    <property type="match status" value="1"/>
</dbReference>
<dbReference type="SFLD" id="SFLDS00019">
    <property type="entry name" value="Glutathione_Transferase_(cytos"/>
    <property type="match status" value="1"/>
</dbReference>
<protein>
    <recommendedName>
        <fullName evidence="1">GST N-terminal domain-containing protein</fullName>
    </recommendedName>
</protein>
<feature type="domain" description="GST N-terminal" evidence="1">
    <location>
        <begin position="1"/>
        <end position="45"/>
    </location>
</feature>
<organism evidence="2 3">
    <name type="scientific">Periplaneta americana</name>
    <name type="common">American cockroach</name>
    <name type="synonym">Blatta americana</name>
    <dbReference type="NCBI Taxonomy" id="6978"/>
    <lineage>
        <taxon>Eukaryota</taxon>
        <taxon>Metazoa</taxon>
        <taxon>Ecdysozoa</taxon>
        <taxon>Arthropoda</taxon>
        <taxon>Hexapoda</taxon>
        <taxon>Insecta</taxon>
        <taxon>Pterygota</taxon>
        <taxon>Neoptera</taxon>
        <taxon>Polyneoptera</taxon>
        <taxon>Dictyoptera</taxon>
        <taxon>Blattodea</taxon>
        <taxon>Blattoidea</taxon>
        <taxon>Blattidae</taxon>
        <taxon>Blattinae</taxon>
        <taxon>Periplaneta</taxon>
    </lineage>
</organism>
<dbReference type="SUPFAM" id="SSF47616">
    <property type="entry name" value="GST C-terminal domain-like"/>
    <property type="match status" value="1"/>
</dbReference>
<dbReference type="Gene3D" id="3.40.30.10">
    <property type="entry name" value="Glutaredoxin"/>
    <property type="match status" value="1"/>
</dbReference>
<proteinExistence type="predicted"/>
<evidence type="ECO:0000313" key="3">
    <source>
        <dbReference type="Proteomes" id="UP001148838"/>
    </source>
</evidence>
<dbReference type="InterPro" id="IPR036282">
    <property type="entry name" value="Glutathione-S-Trfase_C_sf"/>
</dbReference>
<gene>
    <name evidence="2" type="ORF">ANN_15750</name>
</gene>
<dbReference type="EMBL" id="JAJSOF020000027">
    <property type="protein sequence ID" value="KAJ4433447.1"/>
    <property type="molecule type" value="Genomic_DNA"/>
</dbReference>
<reference evidence="2 3" key="1">
    <citation type="journal article" date="2022" name="Allergy">
        <title>Genome assembly and annotation of Periplaneta americana reveal a comprehensive cockroach allergen profile.</title>
        <authorList>
            <person name="Wang L."/>
            <person name="Xiong Q."/>
            <person name="Saelim N."/>
            <person name="Wang L."/>
            <person name="Nong W."/>
            <person name="Wan A.T."/>
            <person name="Shi M."/>
            <person name="Liu X."/>
            <person name="Cao Q."/>
            <person name="Hui J.H.L."/>
            <person name="Sookrung N."/>
            <person name="Leung T.F."/>
            <person name="Tungtrongchitr A."/>
            <person name="Tsui S.K.W."/>
        </authorList>
    </citation>
    <scope>NUCLEOTIDE SEQUENCE [LARGE SCALE GENOMIC DNA]</scope>
    <source>
        <strain evidence="2">PWHHKU_190912</strain>
    </source>
</reference>
<dbReference type="Proteomes" id="UP001148838">
    <property type="component" value="Unassembled WGS sequence"/>
</dbReference>
<dbReference type="PANTHER" id="PTHR43969:SF9">
    <property type="entry name" value="GLUTATHIONE S TRANSFERASE D10, ISOFORM A-RELATED"/>
    <property type="match status" value="1"/>
</dbReference>
<sequence length="127" mass="15012">MDHLKPEYLKMNPQHTIPTMNDNGYVLWESRAILGYLVDEYGKDDTLYPKDPKKRAVVNQRLYFDIGTLYPKYINYYDVGYDVSKHPNVSRWLKMMKETLEGYEEIITEGNSIIIKIFKLVAERANK</sequence>
<evidence type="ECO:0000259" key="1">
    <source>
        <dbReference type="PROSITE" id="PS50404"/>
    </source>
</evidence>